<proteinExistence type="predicted"/>
<dbReference type="Pfam" id="PF08241">
    <property type="entry name" value="Methyltransf_11"/>
    <property type="match status" value="1"/>
</dbReference>
<organism evidence="4 5">
    <name type="scientific">Shimia gijangensis</name>
    <dbReference type="NCBI Taxonomy" id="1470563"/>
    <lineage>
        <taxon>Bacteria</taxon>
        <taxon>Pseudomonadati</taxon>
        <taxon>Pseudomonadota</taxon>
        <taxon>Alphaproteobacteria</taxon>
        <taxon>Rhodobacterales</taxon>
        <taxon>Roseobacteraceae</taxon>
    </lineage>
</organism>
<keyword evidence="1 4" id="KW-0489">Methyltransferase</keyword>
<dbReference type="InterPro" id="IPR013216">
    <property type="entry name" value="Methyltransf_11"/>
</dbReference>
<dbReference type="PANTHER" id="PTHR13090">
    <property type="entry name" value="ARGININE-HYDROXYLASE NDUFAF5, MITOCHONDRIAL"/>
    <property type="match status" value="1"/>
</dbReference>
<keyword evidence="5" id="KW-1185">Reference proteome</keyword>
<dbReference type="InterPro" id="IPR029063">
    <property type="entry name" value="SAM-dependent_MTases_sf"/>
</dbReference>
<evidence type="ECO:0000256" key="1">
    <source>
        <dbReference type="ARBA" id="ARBA00022603"/>
    </source>
</evidence>
<sequence>MVHRMKNTPQMTDRRALIRNRTRADHDKGMFLQEAALEEVQDRLTLVNKAFTKVAIVSAFPDLWRRLAPQADIISDEDVLELAQGTYDLVVHAMCLHWANDPVGQIIQCRRALKADGFFLSVSFGGQTLHELRASLAEAEAKITGGLSPRVAPMGEIRDLGAILQRAGLALPVADAAPLKVTYETPWHLMRDLRSMGEANALAGRLRRPTGRQLLMRAVDVYIDAFMEDGRIPATFELIFLSGWAPDSSQPQPLRPGSATTRLADALGADETPLKD</sequence>
<dbReference type="GO" id="GO:0032259">
    <property type="term" value="P:methylation"/>
    <property type="evidence" value="ECO:0007669"/>
    <property type="project" value="UniProtKB-KW"/>
</dbReference>
<evidence type="ECO:0000313" key="4">
    <source>
        <dbReference type="EMBL" id="SHJ85204.1"/>
    </source>
</evidence>
<evidence type="ECO:0000259" key="3">
    <source>
        <dbReference type="Pfam" id="PF08241"/>
    </source>
</evidence>
<dbReference type="InterPro" id="IPR050602">
    <property type="entry name" value="Malonyl-ACP_OMT"/>
</dbReference>
<feature type="domain" description="Methyltransferase type 11" evidence="3">
    <location>
        <begin position="53"/>
        <end position="120"/>
    </location>
</feature>
<reference evidence="5" key="1">
    <citation type="submission" date="2016-11" db="EMBL/GenBank/DDBJ databases">
        <authorList>
            <person name="Varghese N."/>
            <person name="Submissions S."/>
        </authorList>
    </citation>
    <scope>NUCLEOTIDE SEQUENCE [LARGE SCALE GENOMIC DNA]</scope>
    <source>
        <strain evidence="5">DSM 100564</strain>
    </source>
</reference>
<dbReference type="SUPFAM" id="SSF53335">
    <property type="entry name" value="S-adenosyl-L-methionine-dependent methyltransferases"/>
    <property type="match status" value="1"/>
</dbReference>
<name>A0A1M6MP37_9RHOB</name>
<protein>
    <submittedName>
        <fullName evidence="4">Methyltransferase domain-containing protein</fullName>
    </submittedName>
</protein>
<dbReference type="AlphaFoldDB" id="A0A1M6MP37"/>
<evidence type="ECO:0000256" key="2">
    <source>
        <dbReference type="ARBA" id="ARBA00022679"/>
    </source>
</evidence>
<accession>A0A1M6MP37</accession>
<dbReference type="Proteomes" id="UP000183982">
    <property type="component" value="Unassembled WGS sequence"/>
</dbReference>
<dbReference type="Gene3D" id="3.40.50.150">
    <property type="entry name" value="Vaccinia Virus protein VP39"/>
    <property type="match status" value="1"/>
</dbReference>
<dbReference type="EMBL" id="FQZQ01000014">
    <property type="protein sequence ID" value="SHJ85204.1"/>
    <property type="molecule type" value="Genomic_DNA"/>
</dbReference>
<evidence type="ECO:0000313" key="5">
    <source>
        <dbReference type="Proteomes" id="UP000183982"/>
    </source>
</evidence>
<dbReference type="PANTHER" id="PTHR13090:SF1">
    <property type="entry name" value="ARGININE-HYDROXYLASE NDUFAF5, MITOCHONDRIAL"/>
    <property type="match status" value="1"/>
</dbReference>
<keyword evidence="2 4" id="KW-0808">Transferase</keyword>
<dbReference type="STRING" id="1470563.SAMN05444000_11437"/>
<gene>
    <name evidence="4" type="ORF">SAMN05444000_11437</name>
</gene>
<dbReference type="GO" id="GO:0008757">
    <property type="term" value="F:S-adenosylmethionine-dependent methyltransferase activity"/>
    <property type="evidence" value="ECO:0007669"/>
    <property type="project" value="InterPro"/>
</dbReference>